<protein>
    <recommendedName>
        <fullName evidence="5">LpxI family protein</fullName>
    </recommendedName>
</protein>
<organism evidence="3 4">
    <name type="scientific">Aliidongia dinghuensis</name>
    <dbReference type="NCBI Taxonomy" id="1867774"/>
    <lineage>
        <taxon>Bacteria</taxon>
        <taxon>Pseudomonadati</taxon>
        <taxon>Pseudomonadota</taxon>
        <taxon>Alphaproteobacteria</taxon>
        <taxon>Rhodospirillales</taxon>
        <taxon>Dongiaceae</taxon>
        <taxon>Aliidongia</taxon>
    </lineage>
</organism>
<dbReference type="InterPro" id="IPR010415">
    <property type="entry name" value="LpxI_C"/>
</dbReference>
<gene>
    <name evidence="3" type="ORF">GCM10011611_53470</name>
</gene>
<evidence type="ECO:0000313" key="4">
    <source>
        <dbReference type="Proteomes" id="UP000646365"/>
    </source>
</evidence>
<name>A0A8J2Z0N2_9PROT</name>
<sequence length="273" mass="28427">MAPKLGIVAGSGGLPAKLAEKCRETGRPYFVLAIEGEADPATVAGAPHAWVRLGAAGTGIKLLKEQGVVELIMAGALKRPSLASLRPDWRAAKLYAKVGLRALGDDGLLSAVIKELESEGFTLVGVDSVLTDAVATEGCYGRHRPDAQAEVDIAHGFRVVDALGVLDIGQSAVVQQGVVLGVEAIEGTDALMRRCGTLRREGPGGVLVKAKKPQQERRADLPTIGPQTVDLAHQAGLRGIAIEAGGSLVIDRDEVAARADRLGLFVIGCRKPS</sequence>
<dbReference type="PANTHER" id="PTHR39962">
    <property type="entry name" value="BLL4848 PROTEIN"/>
    <property type="match status" value="1"/>
</dbReference>
<dbReference type="PANTHER" id="PTHR39962:SF1">
    <property type="entry name" value="LPXI FAMILY PROTEIN"/>
    <property type="match status" value="1"/>
</dbReference>
<dbReference type="Pfam" id="PF06230">
    <property type="entry name" value="LpxI_C"/>
    <property type="match status" value="1"/>
</dbReference>
<dbReference type="InterPro" id="IPR043167">
    <property type="entry name" value="LpxI_C_sf"/>
</dbReference>
<dbReference type="Pfam" id="PF17930">
    <property type="entry name" value="LpxI_N"/>
    <property type="match status" value="1"/>
</dbReference>
<dbReference type="Gene3D" id="3.40.140.80">
    <property type="match status" value="1"/>
</dbReference>
<feature type="domain" description="LpxI N-terminal" evidence="2">
    <location>
        <begin position="4"/>
        <end position="132"/>
    </location>
</feature>
<dbReference type="InterPro" id="IPR053174">
    <property type="entry name" value="LpxI"/>
</dbReference>
<feature type="domain" description="LpxI C-terminal" evidence="1">
    <location>
        <begin position="137"/>
        <end position="267"/>
    </location>
</feature>
<keyword evidence="4" id="KW-1185">Reference proteome</keyword>
<reference evidence="3" key="2">
    <citation type="submission" date="2020-09" db="EMBL/GenBank/DDBJ databases">
        <authorList>
            <person name="Sun Q."/>
            <person name="Zhou Y."/>
        </authorList>
    </citation>
    <scope>NUCLEOTIDE SEQUENCE</scope>
    <source>
        <strain evidence="3">CGMCC 1.15725</strain>
    </source>
</reference>
<dbReference type="EMBL" id="BMJQ01000017">
    <property type="protein sequence ID" value="GGF40353.1"/>
    <property type="molecule type" value="Genomic_DNA"/>
</dbReference>
<dbReference type="InterPro" id="IPR041255">
    <property type="entry name" value="LpxI_N"/>
</dbReference>
<evidence type="ECO:0000259" key="1">
    <source>
        <dbReference type="Pfam" id="PF06230"/>
    </source>
</evidence>
<evidence type="ECO:0000259" key="2">
    <source>
        <dbReference type="Pfam" id="PF17930"/>
    </source>
</evidence>
<dbReference type="AlphaFoldDB" id="A0A8J2Z0N2"/>
<evidence type="ECO:0000313" key="3">
    <source>
        <dbReference type="EMBL" id="GGF40353.1"/>
    </source>
</evidence>
<proteinExistence type="predicted"/>
<accession>A0A8J2Z0N2</accession>
<reference evidence="3" key="1">
    <citation type="journal article" date="2014" name="Int. J. Syst. Evol. Microbiol.">
        <title>Complete genome sequence of Corynebacterium casei LMG S-19264T (=DSM 44701T), isolated from a smear-ripened cheese.</title>
        <authorList>
            <consortium name="US DOE Joint Genome Institute (JGI-PGF)"/>
            <person name="Walter F."/>
            <person name="Albersmeier A."/>
            <person name="Kalinowski J."/>
            <person name="Ruckert C."/>
        </authorList>
    </citation>
    <scope>NUCLEOTIDE SEQUENCE</scope>
    <source>
        <strain evidence="3">CGMCC 1.15725</strain>
    </source>
</reference>
<comment type="caution">
    <text evidence="3">The sequence shown here is derived from an EMBL/GenBank/DDBJ whole genome shotgun (WGS) entry which is preliminary data.</text>
</comment>
<dbReference type="RefSeq" id="WP_189051235.1">
    <property type="nucleotide sequence ID" value="NZ_BMJQ01000017.1"/>
</dbReference>
<dbReference type="Proteomes" id="UP000646365">
    <property type="component" value="Unassembled WGS sequence"/>
</dbReference>
<evidence type="ECO:0008006" key="5">
    <source>
        <dbReference type="Google" id="ProtNLM"/>
    </source>
</evidence>
<dbReference type="Gene3D" id="3.40.50.20">
    <property type="match status" value="1"/>
</dbReference>